<dbReference type="SUPFAM" id="SSF81296">
    <property type="entry name" value="E set domains"/>
    <property type="match status" value="1"/>
</dbReference>
<dbReference type="InterPro" id="IPR039261">
    <property type="entry name" value="FNR_nucleotide-bd"/>
</dbReference>
<gene>
    <name evidence="22" type="ORF">RHS01_10060</name>
</gene>
<keyword evidence="16" id="KW-0408">Iron</keyword>
<evidence type="ECO:0000256" key="9">
    <source>
        <dbReference type="ARBA" id="ARBA00022505"/>
    </source>
</evidence>
<feature type="region of interest" description="Disordered" evidence="19">
    <location>
        <begin position="50"/>
        <end position="73"/>
    </location>
</feature>
<dbReference type="InterPro" id="IPR001199">
    <property type="entry name" value="Cyt_B5-like_heme/steroid-bd"/>
</dbReference>
<evidence type="ECO:0000256" key="11">
    <source>
        <dbReference type="ARBA" id="ARBA00022630"/>
    </source>
</evidence>
<dbReference type="InterPro" id="IPR005066">
    <property type="entry name" value="MoCF_OxRdtse_dimer"/>
</dbReference>
<dbReference type="PRINTS" id="PR00407">
    <property type="entry name" value="EUMOPTERIN"/>
</dbReference>
<dbReference type="GO" id="GO:0003924">
    <property type="term" value="F:GTPase activity"/>
    <property type="evidence" value="ECO:0007669"/>
    <property type="project" value="InterPro"/>
</dbReference>
<feature type="compositionally biased region" description="Polar residues" evidence="19">
    <location>
        <begin position="1013"/>
        <end position="1030"/>
    </location>
</feature>
<dbReference type="GO" id="GO:0043546">
    <property type="term" value="F:molybdopterin cofactor binding"/>
    <property type="evidence" value="ECO:0007669"/>
    <property type="project" value="InterPro"/>
</dbReference>
<dbReference type="InterPro" id="IPR017927">
    <property type="entry name" value="FAD-bd_FR_type"/>
</dbReference>
<dbReference type="PANTHER" id="PTHR19372:SF7">
    <property type="entry name" value="SULFITE OXIDASE, MITOCHONDRIAL"/>
    <property type="match status" value="1"/>
</dbReference>
<dbReference type="PROSITE" id="PS51420">
    <property type="entry name" value="RHO"/>
    <property type="match status" value="1"/>
</dbReference>
<dbReference type="SUPFAM" id="SSF52540">
    <property type="entry name" value="P-loop containing nucleoside triphosphate hydrolases"/>
    <property type="match status" value="1"/>
</dbReference>
<evidence type="ECO:0000256" key="16">
    <source>
        <dbReference type="ARBA" id="ARBA00023004"/>
    </source>
</evidence>
<comment type="similarity">
    <text evidence="5">Belongs to the nitrate reductase family.</text>
</comment>
<keyword evidence="11" id="KW-0285">Flavoprotein</keyword>
<accession>A0A8H7I7N2</accession>
<dbReference type="PROSITE" id="PS00191">
    <property type="entry name" value="CYTOCHROME_B5_1"/>
    <property type="match status" value="1"/>
</dbReference>
<dbReference type="PRINTS" id="PR00363">
    <property type="entry name" value="CYTOCHROMEB5"/>
</dbReference>
<dbReference type="NCBIfam" id="TIGR00231">
    <property type="entry name" value="small_GTP"/>
    <property type="match status" value="1"/>
</dbReference>
<comment type="cofactor">
    <cofactor evidence="2">
        <name>heme</name>
        <dbReference type="ChEBI" id="CHEBI:30413"/>
    </cofactor>
</comment>
<evidence type="ECO:0000256" key="18">
    <source>
        <dbReference type="ARBA" id="ARBA00049155"/>
    </source>
</evidence>
<feature type="domain" description="FAD-binding FR-type" evidence="21">
    <location>
        <begin position="519"/>
        <end position="715"/>
    </location>
</feature>
<keyword evidence="10" id="KW-0349">Heme</keyword>
<dbReference type="GO" id="GO:0042128">
    <property type="term" value="P:nitrate assimilation"/>
    <property type="evidence" value="ECO:0007669"/>
    <property type="project" value="UniProtKB-KW"/>
</dbReference>
<dbReference type="FunFam" id="3.90.420.10:FF:000005">
    <property type="entry name" value="Nitrate reductase"/>
    <property type="match status" value="1"/>
</dbReference>
<evidence type="ECO:0000256" key="14">
    <source>
        <dbReference type="ARBA" id="ARBA00022857"/>
    </source>
</evidence>
<dbReference type="CDD" id="cd01861">
    <property type="entry name" value="Rab6"/>
    <property type="match status" value="1"/>
</dbReference>
<dbReference type="InterPro" id="IPR017938">
    <property type="entry name" value="Riboflavin_synthase-like_b-brl"/>
</dbReference>
<dbReference type="EC" id="1.7.1.3" evidence="7"/>
<dbReference type="InterPro" id="IPR001806">
    <property type="entry name" value="Small_GTPase"/>
</dbReference>
<evidence type="ECO:0000256" key="10">
    <source>
        <dbReference type="ARBA" id="ARBA00022617"/>
    </source>
</evidence>
<comment type="caution">
    <text evidence="22">The sequence shown here is derived from an EMBL/GenBank/DDBJ whole genome shotgun (WGS) entry which is preliminary data.</text>
</comment>
<dbReference type="InterPro" id="IPR014756">
    <property type="entry name" value="Ig_E-set"/>
</dbReference>
<dbReference type="SMART" id="SM00173">
    <property type="entry name" value="RAS"/>
    <property type="match status" value="1"/>
</dbReference>
<evidence type="ECO:0000256" key="15">
    <source>
        <dbReference type="ARBA" id="ARBA00023002"/>
    </source>
</evidence>
<dbReference type="EMBL" id="JACYCF010000028">
    <property type="protein sequence ID" value="KAF8749402.1"/>
    <property type="molecule type" value="Genomic_DNA"/>
</dbReference>
<dbReference type="SMART" id="SM00176">
    <property type="entry name" value="RAN"/>
    <property type="match status" value="1"/>
</dbReference>
<evidence type="ECO:0000259" key="20">
    <source>
        <dbReference type="PROSITE" id="PS50255"/>
    </source>
</evidence>
<comment type="subunit">
    <text evidence="6">Homodimer.</text>
</comment>
<feature type="compositionally biased region" description="Low complexity" evidence="19">
    <location>
        <begin position="11"/>
        <end position="37"/>
    </location>
</feature>
<feature type="compositionally biased region" description="Polar residues" evidence="19">
    <location>
        <begin position="1056"/>
        <end position="1083"/>
    </location>
</feature>
<dbReference type="SMART" id="SM00175">
    <property type="entry name" value="RAB"/>
    <property type="match status" value="1"/>
</dbReference>
<dbReference type="InterPro" id="IPR008333">
    <property type="entry name" value="Cbr1-like_FAD-bd_dom"/>
</dbReference>
<dbReference type="InterPro" id="IPR022407">
    <property type="entry name" value="OxRdtase_Mopterin_BS"/>
</dbReference>
<dbReference type="Pfam" id="PF00175">
    <property type="entry name" value="NAD_binding_1"/>
    <property type="match status" value="1"/>
</dbReference>
<dbReference type="PANTHER" id="PTHR19372">
    <property type="entry name" value="SULFITE REDUCTASE"/>
    <property type="match status" value="1"/>
</dbReference>
<comment type="function">
    <text evidence="4">Nitrate reductase is a key enzyme involved in the first step of nitrate assimilation in plants, fungi and bacteria.</text>
</comment>
<evidence type="ECO:0000256" key="1">
    <source>
        <dbReference type="ARBA" id="ARBA00001924"/>
    </source>
</evidence>
<evidence type="ECO:0000256" key="13">
    <source>
        <dbReference type="ARBA" id="ARBA00022827"/>
    </source>
</evidence>
<evidence type="ECO:0000256" key="12">
    <source>
        <dbReference type="ARBA" id="ARBA00022723"/>
    </source>
</evidence>
<evidence type="ECO:0000256" key="19">
    <source>
        <dbReference type="SAM" id="MobiDB-lite"/>
    </source>
</evidence>
<dbReference type="Pfam" id="PF00071">
    <property type="entry name" value="Ras"/>
    <property type="match status" value="1"/>
</dbReference>
<dbReference type="PROSITE" id="PS51384">
    <property type="entry name" value="FAD_FR"/>
    <property type="match status" value="1"/>
</dbReference>
<evidence type="ECO:0000256" key="8">
    <source>
        <dbReference type="ARBA" id="ARBA00015499"/>
    </source>
</evidence>
<dbReference type="CDD" id="cd06183">
    <property type="entry name" value="cyt_b5_reduct_like"/>
    <property type="match status" value="1"/>
</dbReference>
<dbReference type="Gene3D" id="2.60.40.650">
    <property type="match status" value="1"/>
</dbReference>
<keyword evidence="15" id="KW-0560">Oxidoreductase</keyword>
<dbReference type="Gene3D" id="3.90.420.10">
    <property type="entry name" value="Oxidoreductase, molybdopterin-binding domain"/>
    <property type="match status" value="1"/>
</dbReference>
<dbReference type="PRINTS" id="PR00449">
    <property type="entry name" value="RASTRNSFRMNG"/>
</dbReference>
<dbReference type="Proteomes" id="UP000614334">
    <property type="component" value="Unassembled WGS sequence"/>
</dbReference>
<dbReference type="GO" id="GO:0020037">
    <property type="term" value="F:heme binding"/>
    <property type="evidence" value="ECO:0007669"/>
    <property type="project" value="InterPro"/>
</dbReference>
<dbReference type="Gene3D" id="2.40.30.10">
    <property type="entry name" value="Translation factors"/>
    <property type="match status" value="1"/>
</dbReference>
<evidence type="ECO:0000256" key="4">
    <source>
        <dbReference type="ARBA" id="ARBA00003838"/>
    </source>
</evidence>
<dbReference type="Pfam" id="PF03404">
    <property type="entry name" value="Mo-co_dimer"/>
    <property type="match status" value="1"/>
</dbReference>
<dbReference type="SUPFAM" id="SSF56524">
    <property type="entry name" value="Oxidoreductase molybdopterin-binding domain"/>
    <property type="match status" value="1"/>
</dbReference>
<name>A0A8H7I7N2_9AGAM</name>
<dbReference type="SUPFAM" id="SSF63380">
    <property type="entry name" value="Riboflavin synthase domain-like"/>
    <property type="match status" value="1"/>
</dbReference>
<dbReference type="SMART" id="SM01117">
    <property type="entry name" value="Cyt-b5"/>
    <property type="match status" value="1"/>
</dbReference>
<feature type="compositionally biased region" description="Polar residues" evidence="19">
    <location>
        <begin position="1096"/>
        <end position="1118"/>
    </location>
</feature>
<dbReference type="GO" id="GO:0006790">
    <property type="term" value="P:sulfur compound metabolic process"/>
    <property type="evidence" value="ECO:0007669"/>
    <property type="project" value="TreeGrafter"/>
</dbReference>
<reference evidence="22" key="1">
    <citation type="submission" date="2020-09" db="EMBL/GenBank/DDBJ databases">
        <title>Comparative genome analyses of four rice-infecting Rhizoctonia solani isolates reveal extensive enrichment of homogalacturonan modification genes.</title>
        <authorList>
            <person name="Lee D.-Y."/>
            <person name="Jeon J."/>
            <person name="Kim K.-T."/>
            <person name="Cheong K."/>
            <person name="Song H."/>
            <person name="Choi G."/>
            <person name="Ko J."/>
            <person name="Opiyo S.O."/>
            <person name="Zuo S."/>
            <person name="Madhav S."/>
            <person name="Lee Y.-H."/>
            <person name="Wang G.-L."/>
        </authorList>
    </citation>
    <scope>NUCLEOTIDE SEQUENCE</scope>
    <source>
        <strain evidence="22">AG1-IA B2</strain>
    </source>
</reference>
<dbReference type="InterPro" id="IPR036374">
    <property type="entry name" value="OxRdtase_Mopterin-bd_sf"/>
</dbReference>
<feature type="compositionally biased region" description="Polar residues" evidence="19">
    <location>
        <begin position="62"/>
        <end position="73"/>
    </location>
</feature>
<dbReference type="PROSITE" id="PS50255">
    <property type="entry name" value="CYTOCHROME_B5_2"/>
    <property type="match status" value="1"/>
</dbReference>
<dbReference type="InterPro" id="IPR001433">
    <property type="entry name" value="OxRdtase_FAD/NAD-bd"/>
</dbReference>
<dbReference type="Gene3D" id="3.10.120.10">
    <property type="entry name" value="Cytochrome b5-like heme/steroid binding domain"/>
    <property type="match status" value="1"/>
</dbReference>
<keyword evidence="12" id="KW-0479">Metal-binding</keyword>
<comment type="cofactor">
    <cofactor evidence="1">
        <name>Mo-molybdopterin</name>
        <dbReference type="ChEBI" id="CHEBI:71302"/>
    </cofactor>
</comment>
<keyword evidence="13" id="KW-0274">FAD</keyword>
<dbReference type="GO" id="GO:0050464">
    <property type="term" value="F:nitrate reductase (NADPH) activity"/>
    <property type="evidence" value="ECO:0007669"/>
    <property type="project" value="UniProtKB-EC"/>
</dbReference>
<evidence type="ECO:0000259" key="21">
    <source>
        <dbReference type="PROSITE" id="PS51384"/>
    </source>
</evidence>
<dbReference type="SMART" id="SM00174">
    <property type="entry name" value="RHO"/>
    <property type="match status" value="1"/>
</dbReference>
<dbReference type="InterPro" id="IPR008335">
    <property type="entry name" value="Mopterin_OxRdtase_euk"/>
</dbReference>
<dbReference type="SUPFAM" id="SSF52343">
    <property type="entry name" value="Ferredoxin reductase-like, C-terminal NADP-linked domain"/>
    <property type="match status" value="1"/>
</dbReference>
<feature type="domain" description="Cytochrome b5 heme-binding" evidence="20">
    <location>
        <begin position="524"/>
        <end position="598"/>
    </location>
</feature>
<comment type="catalytic activity">
    <reaction evidence="18">
        <text>nitrite + NADP(+) + H2O = nitrate + NADPH + H(+)</text>
        <dbReference type="Rhea" id="RHEA:19061"/>
        <dbReference type="ChEBI" id="CHEBI:15377"/>
        <dbReference type="ChEBI" id="CHEBI:15378"/>
        <dbReference type="ChEBI" id="CHEBI:16301"/>
        <dbReference type="ChEBI" id="CHEBI:17632"/>
        <dbReference type="ChEBI" id="CHEBI:57783"/>
        <dbReference type="ChEBI" id="CHEBI:58349"/>
        <dbReference type="EC" id="1.7.1.3"/>
    </reaction>
</comment>
<dbReference type="InterPro" id="IPR027417">
    <property type="entry name" value="P-loop_NTPase"/>
</dbReference>
<dbReference type="Pfam" id="PF00970">
    <property type="entry name" value="FAD_binding_6"/>
    <property type="match status" value="1"/>
</dbReference>
<dbReference type="SUPFAM" id="SSF55856">
    <property type="entry name" value="Cytochrome b5-like heme/steroid binding domain"/>
    <property type="match status" value="1"/>
</dbReference>
<evidence type="ECO:0000256" key="3">
    <source>
        <dbReference type="ARBA" id="ARBA00001974"/>
    </source>
</evidence>
<keyword evidence="17" id="KW-0534">Nitrate assimilation</keyword>
<dbReference type="PROSITE" id="PS00559">
    <property type="entry name" value="MOLYBDOPTERIN_EUK"/>
    <property type="match status" value="1"/>
</dbReference>
<dbReference type="InterPro" id="IPR005225">
    <property type="entry name" value="Small_GTP-bd"/>
</dbReference>
<dbReference type="Pfam" id="PF00173">
    <property type="entry name" value="Cyt-b5"/>
    <property type="match status" value="1"/>
</dbReference>
<keyword evidence="9" id="KW-0500">Molybdenum</keyword>
<dbReference type="InterPro" id="IPR018506">
    <property type="entry name" value="Cyt_B5_heme-BS"/>
</dbReference>
<evidence type="ECO:0000256" key="6">
    <source>
        <dbReference type="ARBA" id="ARBA00011738"/>
    </source>
</evidence>
<dbReference type="Gene3D" id="3.40.50.80">
    <property type="entry name" value="Nucleotide-binding domain of ferredoxin-NADP reductase (FNR) module"/>
    <property type="match status" value="1"/>
</dbReference>
<evidence type="ECO:0000256" key="5">
    <source>
        <dbReference type="ARBA" id="ARBA00006253"/>
    </source>
</evidence>
<evidence type="ECO:0000313" key="22">
    <source>
        <dbReference type="EMBL" id="KAF8749402.1"/>
    </source>
</evidence>
<dbReference type="PROSITE" id="PS51419">
    <property type="entry name" value="RAB"/>
    <property type="match status" value="1"/>
</dbReference>
<protein>
    <recommendedName>
        <fullName evidence="8">Nitrate reductase [NADPH]</fullName>
        <ecNumber evidence="7">1.7.1.3</ecNumber>
    </recommendedName>
</protein>
<evidence type="ECO:0000256" key="17">
    <source>
        <dbReference type="ARBA" id="ARBA00023063"/>
    </source>
</evidence>
<dbReference type="PROSITE" id="PS51421">
    <property type="entry name" value="RAS"/>
    <property type="match status" value="1"/>
</dbReference>
<feature type="region of interest" description="Disordered" evidence="19">
    <location>
        <begin position="1013"/>
        <end position="1035"/>
    </location>
</feature>
<dbReference type="FunFam" id="3.40.50.300:FF:000823">
    <property type="entry name" value="Small GTPase RAB, putative"/>
    <property type="match status" value="1"/>
</dbReference>
<evidence type="ECO:0000256" key="7">
    <source>
        <dbReference type="ARBA" id="ARBA00012673"/>
    </source>
</evidence>
<organism evidence="22 23">
    <name type="scientific">Rhizoctonia solani</name>
    <dbReference type="NCBI Taxonomy" id="456999"/>
    <lineage>
        <taxon>Eukaryota</taxon>
        <taxon>Fungi</taxon>
        <taxon>Dikarya</taxon>
        <taxon>Basidiomycota</taxon>
        <taxon>Agaricomycotina</taxon>
        <taxon>Agaricomycetes</taxon>
        <taxon>Cantharellales</taxon>
        <taxon>Ceratobasidiaceae</taxon>
        <taxon>Rhizoctonia</taxon>
    </lineage>
</organism>
<dbReference type="GO" id="GO:0008482">
    <property type="term" value="F:sulfite oxidase activity"/>
    <property type="evidence" value="ECO:0007669"/>
    <property type="project" value="TreeGrafter"/>
</dbReference>
<dbReference type="Pfam" id="PF00174">
    <property type="entry name" value="Oxidored_molyb"/>
    <property type="match status" value="1"/>
</dbReference>
<dbReference type="GO" id="GO:0005525">
    <property type="term" value="F:GTP binding"/>
    <property type="evidence" value="ECO:0007669"/>
    <property type="project" value="InterPro"/>
</dbReference>
<dbReference type="Gene3D" id="3.40.50.300">
    <property type="entry name" value="P-loop containing nucleotide triphosphate hydrolases"/>
    <property type="match status" value="1"/>
</dbReference>
<feature type="region of interest" description="Disordered" evidence="19">
    <location>
        <begin position="1"/>
        <end position="38"/>
    </location>
</feature>
<comment type="cofactor">
    <cofactor evidence="3">
        <name>FAD</name>
        <dbReference type="ChEBI" id="CHEBI:57692"/>
    </cofactor>
</comment>
<dbReference type="GO" id="GO:0030151">
    <property type="term" value="F:molybdenum ion binding"/>
    <property type="evidence" value="ECO:0007669"/>
    <property type="project" value="InterPro"/>
</dbReference>
<feature type="region of interest" description="Disordered" evidence="19">
    <location>
        <begin position="1049"/>
        <end position="1122"/>
    </location>
</feature>
<keyword evidence="14" id="KW-0521">NADP</keyword>
<evidence type="ECO:0000313" key="23">
    <source>
        <dbReference type="Proteomes" id="UP000614334"/>
    </source>
</evidence>
<dbReference type="InterPro" id="IPR000572">
    <property type="entry name" value="OxRdtase_Mopterin-bd_dom"/>
</dbReference>
<sequence length="1726" mass="191495">MPSPLLASVQSFETTDSSSNSSPDYSPESTAPSSPSTVIIDHKLSHTNRLPSHFPALPESTPPSQVSSQDVQTPDNWVVRDGRLIRLTGKHPFNCEAKLSDLFAAGFLTPTELFYVRNHGAVPRVDEELARNWSLRVHGLVKNECALTLDDLKRKFPVVTLPVTLVCAGNRRKEQNMVLKGLGFSWGAAGVSTALFTGVYLADVLEYVQPIRPAAKHVIFEGTDSLPNGPYGTSQRLSWAASKEKGMLLAWAMNGLSLTPDHGFPLRVVVPGQIGGRSVKWLNRIEVSEEESQHYLHFFDNKVLPTQLSPEQARDEKKWWYDPKYLINDLNVNSAIAKPDHEERVEIPQPEDAKDLFYPIRGYAYAGGGRRITRVEISLDEGTTWTLAEITYPEDLYRTVCYNDESYGTLDLTERDTCLSHSIMCRAMDESLALQQRDMYWNPTGMMKWFRIAVHRVEVEGRTVLQFEHPTLAGTASGGWMQRMKEAGQSVTTPIFGTLQTSLNEPTTPSQPVEIISMKNPDIKRVITIEELKAQPKEQPWFVVDGEVYDGTGYLADHPGGADSIILTAGQDASEDFFAIHSPDAKKKMAAFHIGTLVKGEGSLQADDSSDDEESSHFLHKTKWKPIKLQTITPISPDTSIFRFALQTPEQREVVQRAYTPVSREQEVGHIDLLVKMYLPTDEYPQGGKMSIGFHQLIVDDTIELKGPLGSFVWNGNGTALWKGIERRRKGRMKAHFTLSKSPSEGWTFSTGRINDEMMKAHLPSPDTPDTLILICGPDNLIKQTVKPGLERLGWDTSKTLVVSPTKSKRNVSEKYKLNEFDLFPNLEDWYNHLAPIIYIPSRTEMARRLLVGICFYSIALALTNHDTQLERQNLKRSKRFLENATIFGQETSSITTRTARLRTNLPVFELIYGRTADYELGRALEENMLVKGHPLSKLTYEVEPDLAMFNWMGFDQTKHILRGTPPIAQPLPIPSGSPAYLDIYVYIGTDRSYRLRAVLGLIIREASEITEPNSAPTVSLVPTDQQASSPRGPVMDDIYEGYFKQDHRYSDTNSHHQSTIRPHRSNSPSIPSTSNRNTSITLTRRRVRTADHEIQSPSKSGFQLSPGQNDTKGSSPHSARKRATTLLQTIQTRTIHGSPKIGLVNSTSRFSLDSSSITARKAFSPRLGLSQFSPSFTIEESPKKEKDSLGIEKSPIYMNSWSSALRLDPFHSPGQKADSVVGIERERPISPTPNKALRIRGNRTMSVSELFPPDHLGNESGPGVAVDDSGISPNRYDHTGNLGFMNDNSTQLGSSAQVTSQIPAIPSRAESYVERTNQLGVALLNPPEDMHTKPVNGALGITFDSFFSPVKGQSNPEPRYGEVSSERMVKIGHSQETLATVYVTASESGVSPGVQSGQDSPNDGPGIPECVVIGSPITLHSQIVEFDNVATSPFITGPDTMIQLAQVEYGRADRSLRALDSFPAMLRGSLSCFPEDVSLNTPMLNTPVLPSTGTVRSDLTHREESDIMLLPTDDLSQGCLVLTRVGEDSVEQGEGADTNRNAGVLSFERTKIVLLGDQSVGKTSLITRFMYDTFDNTYQATIGIDFLSKTMYLDDRTVRLQLWDTAGQERFRSLIPSYIRDSSVAIVVYDITNRASFMSTSKWIDDVRSERGTDVIIVLVGNKADLSDKRQVTMEEATQRANELNIMFMETSAKAGHNVKHCSKIAMSLPGMEKDGTNTDGANSA</sequence>
<dbReference type="InterPro" id="IPR036400">
    <property type="entry name" value="Cyt_B5-like_heme/steroid_sf"/>
</dbReference>
<proteinExistence type="inferred from homology"/>
<evidence type="ECO:0000256" key="2">
    <source>
        <dbReference type="ARBA" id="ARBA00001971"/>
    </source>
</evidence>